<dbReference type="PROSITE" id="PS50929">
    <property type="entry name" value="ABC_TM1F"/>
    <property type="match status" value="1"/>
</dbReference>
<comment type="subcellular location">
    <subcellularLocation>
        <location evidence="1">Cell membrane</location>
        <topology evidence="1">Multi-pass membrane protein</topology>
    </subcellularLocation>
</comment>
<feature type="domain" description="ABC transmembrane type-1" evidence="9">
    <location>
        <begin position="39"/>
        <end position="322"/>
    </location>
</feature>
<keyword evidence="6 7" id="KW-0472">Membrane</keyword>
<dbReference type="EMBL" id="JACLYY010000014">
    <property type="protein sequence ID" value="MBM6738974.1"/>
    <property type="molecule type" value="Genomic_DNA"/>
</dbReference>
<feature type="transmembrane region" description="Helical" evidence="7">
    <location>
        <begin position="179"/>
        <end position="201"/>
    </location>
</feature>
<evidence type="ECO:0000256" key="2">
    <source>
        <dbReference type="ARBA" id="ARBA00022692"/>
    </source>
</evidence>
<dbReference type="InterPro" id="IPR017871">
    <property type="entry name" value="ABC_transporter-like_CS"/>
</dbReference>
<dbReference type="Pfam" id="PF00005">
    <property type="entry name" value="ABC_tran"/>
    <property type="match status" value="1"/>
</dbReference>
<dbReference type="PROSITE" id="PS50893">
    <property type="entry name" value="ABC_TRANSPORTER_2"/>
    <property type="match status" value="1"/>
</dbReference>
<evidence type="ECO:0000256" key="3">
    <source>
        <dbReference type="ARBA" id="ARBA00022741"/>
    </source>
</evidence>
<keyword evidence="11" id="KW-1185">Reference proteome</keyword>
<dbReference type="InterPro" id="IPR003593">
    <property type="entry name" value="AAA+_ATPase"/>
</dbReference>
<feature type="transmembrane region" description="Helical" evidence="7">
    <location>
        <begin position="296"/>
        <end position="317"/>
    </location>
</feature>
<dbReference type="Gene3D" id="1.20.1560.10">
    <property type="entry name" value="ABC transporter type 1, transmembrane domain"/>
    <property type="match status" value="1"/>
</dbReference>
<evidence type="ECO:0000256" key="5">
    <source>
        <dbReference type="ARBA" id="ARBA00022989"/>
    </source>
</evidence>
<reference evidence="10 11" key="1">
    <citation type="journal article" date="2021" name="Sci. Rep.">
        <title>The distribution of antibiotic resistance genes in chicken gut microbiota commensals.</title>
        <authorList>
            <person name="Juricova H."/>
            <person name="Matiasovicova J."/>
            <person name="Kubasova T."/>
            <person name="Cejkova D."/>
            <person name="Rychlik I."/>
        </authorList>
    </citation>
    <scope>NUCLEOTIDE SEQUENCE [LARGE SCALE GENOMIC DNA]</scope>
    <source>
        <strain evidence="10 11">An773</strain>
    </source>
</reference>
<dbReference type="PANTHER" id="PTHR24221">
    <property type="entry name" value="ATP-BINDING CASSETTE SUB-FAMILY B"/>
    <property type="match status" value="1"/>
</dbReference>
<feature type="transmembrane region" description="Helical" evidence="7">
    <location>
        <begin position="264"/>
        <end position="284"/>
    </location>
</feature>
<organism evidence="10 11">
    <name type="scientific">Faecalicatena fissicatena</name>
    <dbReference type="NCBI Taxonomy" id="290055"/>
    <lineage>
        <taxon>Bacteria</taxon>
        <taxon>Bacillati</taxon>
        <taxon>Bacillota</taxon>
        <taxon>Clostridia</taxon>
        <taxon>Lachnospirales</taxon>
        <taxon>Lachnospiraceae</taxon>
        <taxon>Faecalicatena</taxon>
    </lineage>
</organism>
<feature type="domain" description="ABC transporter" evidence="8">
    <location>
        <begin position="354"/>
        <end position="587"/>
    </location>
</feature>
<dbReference type="Pfam" id="PF00664">
    <property type="entry name" value="ABC_membrane"/>
    <property type="match status" value="1"/>
</dbReference>
<dbReference type="RefSeq" id="WP_052084099.1">
    <property type="nucleotide sequence ID" value="NZ_JACLYY010000014.1"/>
</dbReference>
<protein>
    <submittedName>
        <fullName evidence="10">ABC transporter ATP-binding protein</fullName>
    </submittedName>
</protein>
<dbReference type="SUPFAM" id="SSF52540">
    <property type="entry name" value="P-loop containing nucleoside triphosphate hydrolases"/>
    <property type="match status" value="1"/>
</dbReference>
<feature type="transmembrane region" description="Helical" evidence="7">
    <location>
        <begin position="73"/>
        <end position="93"/>
    </location>
</feature>
<evidence type="ECO:0000259" key="9">
    <source>
        <dbReference type="PROSITE" id="PS50929"/>
    </source>
</evidence>
<gene>
    <name evidence="10" type="ORF">H7U36_12840</name>
</gene>
<evidence type="ECO:0000256" key="1">
    <source>
        <dbReference type="ARBA" id="ARBA00004651"/>
    </source>
</evidence>
<evidence type="ECO:0000256" key="6">
    <source>
        <dbReference type="ARBA" id="ARBA00023136"/>
    </source>
</evidence>
<feature type="transmembrane region" description="Helical" evidence="7">
    <location>
        <begin position="37"/>
        <end position="58"/>
    </location>
</feature>
<dbReference type="InterPro" id="IPR027417">
    <property type="entry name" value="P-loop_NTPase"/>
</dbReference>
<dbReference type="InterPro" id="IPR011527">
    <property type="entry name" value="ABC1_TM_dom"/>
</dbReference>
<keyword evidence="4 10" id="KW-0067">ATP-binding</keyword>
<dbReference type="GO" id="GO:0005524">
    <property type="term" value="F:ATP binding"/>
    <property type="evidence" value="ECO:0007669"/>
    <property type="project" value="UniProtKB-KW"/>
</dbReference>
<keyword evidence="3" id="KW-0547">Nucleotide-binding</keyword>
<keyword evidence="5 7" id="KW-1133">Transmembrane helix</keyword>
<evidence type="ECO:0000313" key="10">
    <source>
        <dbReference type="EMBL" id="MBM6738974.1"/>
    </source>
</evidence>
<dbReference type="PANTHER" id="PTHR24221:SF654">
    <property type="entry name" value="ATP-BINDING CASSETTE SUB-FAMILY B MEMBER 6"/>
    <property type="match status" value="1"/>
</dbReference>
<dbReference type="Proteomes" id="UP000716906">
    <property type="component" value="Unassembled WGS sequence"/>
</dbReference>
<dbReference type="InterPro" id="IPR036640">
    <property type="entry name" value="ABC1_TM_sf"/>
</dbReference>
<dbReference type="InterPro" id="IPR039421">
    <property type="entry name" value="Type_1_exporter"/>
</dbReference>
<dbReference type="Gene3D" id="3.40.50.300">
    <property type="entry name" value="P-loop containing nucleotide triphosphate hydrolases"/>
    <property type="match status" value="1"/>
</dbReference>
<proteinExistence type="predicted"/>
<dbReference type="PROSITE" id="PS00211">
    <property type="entry name" value="ABC_TRANSPORTER_1"/>
    <property type="match status" value="1"/>
</dbReference>
<dbReference type="SMART" id="SM00382">
    <property type="entry name" value="AAA"/>
    <property type="match status" value="1"/>
</dbReference>
<feature type="transmembrane region" description="Helical" evidence="7">
    <location>
        <begin position="150"/>
        <end position="173"/>
    </location>
</feature>
<dbReference type="InterPro" id="IPR003439">
    <property type="entry name" value="ABC_transporter-like_ATP-bd"/>
</dbReference>
<dbReference type="SUPFAM" id="SSF90123">
    <property type="entry name" value="ABC transporter transmembrane region"/>
    <property type="match status" value="1"/>
</dbReference>
<accession>A0ABS2EBD3</accession>
<comment type="caution">
    <text evidence="10">The sequence shown here is derived from an EMBL/GenBank/DDBJ whole genome shotgun (WGS) entry which is preliminary data.</text>
</comment>
<name>A0ABS2EBD3_9FIRM</name>
<evidence type="ECO:0000256" key="4">
    <source>
        <dbReference type="ARBA" id="ARBA00022840"/>
    </source>
</evidence>
<evidence type="ECO:0000256" key="7">
    <source>
        <dbReference type="SAM" id="Phobius"/>
    </source>
</evidence>
<keyword evidence="2 7" id="KW-0812">Transmembrane</keyword>
<sequence length="606" mass="66679">MRRKVRIKEGFHLEAKRKKERSTLGWVMTFAGTHRGLYAVSVAVAAVGVVCGVIPYLIMGDMIHRLVEGDRNWQAYLASGLVMAAFWTARVILHSISTTCSHKATFHVLAQLRRMMCDKLSRVPLGYVKDRPSGTLKNIMMERTDSIETTLAHVLPEFTGNILAPVLVFLYMLTIDWRMALISLITLPLGLLFYSMMMIGYEENYKNVLAKTKTLNDTAVEYINGIEVIKAFGKAKTSYDRFVTAAKEGAACYVEWMRKCNIPFSLGMVVIPCTALTVLPFGGLFVRNGSLAPVDFIMIILLSVGLIQPLITCMSYTDDLGKMGTIIGEVTEILTQEELDRPKKDRARPSDHSVTLENVHFAYHDREVLHGVSMEISSGSVAALVGPSGSGKSTIAKLIASLWDVKEGSIRIGGVDIRDLSLEEYNRRIAYVSQDNYLFDDTIRENIRMGRPGATDGEVEEVARRSGCHDFIMGLEKGYDTVAGGSGGHLSGGERQRIAIARAMLKDAPIVILDEASAYMDPENEAVIQASVARLVQGKTLIVIAHRLSTVSDADRIFVIRDGRVDAAGTHGELLAQGGLYSQMWAAHMSVKDQAAKKEEGGELHA</sequence>
<evidence type="ECO:0000259" key="8">
    <source>
        <dbReference type="PROSITE" id="PS50893"/>
    </source>
</evidence>
<evidence type="ECO:0000313" key="11">
    <source>
        <dbReference type="Proteomes" id="UP000716906"/>
    </source>
</evidence>
<dbReference type="CDD" id="cd07346">
    <property type="entry name" value="ABC_6TM_exporters"/>
    <property type="match status" value="1"/>
</dbReference>